<dbReference type="Proteomes" id="UP000008827">
    <property type="component" value="Chromosome 3"/>
</dbReference>
<evidence type="ECO:0000313" key="1">
    <source>
        <dbReference type="EMBL" id="KRH67012.1"/>
    </source>
</evidence>
<sequence length="101" mass="12145">MINKKVHKFCISHYSHFIGYMHTQEIRVKGGLWSSLHEPIHNSKDLKSVIFLLLRIFSTHHMFKVTSLFWCISRRRNEKLWENIQKPTCLSLYLATQFIQK</sequence>
<dbReference type="AlphaFoldDB" id="A0A0R0KSY2"/>
<evidence type="ECO:0000313" key="3">
    <source>
        <dbReference type="Proteomes" id="UP000008827"/>
    </source>
</evidence>
<reference evidence="1 2" key="1">
    <citation type="journal article" date="2010" name="Nature">
        <title>Genome sequence of the palaeopolyploid soybean.</title>
        <authorList>
            <person name="Schmutz J."/>
            <person name="Cannon S.B."/>
            <person name="Schlueter J."/>
            <person name="Ma J."/>
            <person name="Mitros T."/>
            <person name="Nelson W."/>
            <person name="Hyten D.L."/>
            <person name="Song Q."/>
            <person name="Thelen J.J."/>
            <person name="Cheng J."/>
            <person name="Xu D."/>
            <person name="Hellsten U."/>
            <person name="May G.D."/>
            <person name="Yu Y."/>
            <person name="Sakurai T."/>
            <person name="Umezawa T."/>
            <person name="Bhattacharyya M.K."/>
            <person name="Sandhu D."/>
            <person name="Valliyodan B."/>
            <person name="Lindquist E."/>
            <person name="Peto M."/>
            <person name="Grant D."/>
            <person name="Shu S."/>
            <person name="Goodstein D."/>
            <person name="Barry K."/>
            <person name="Futrell-Griggs M."/>
            <person name="Abernathy B."/>
            <person name="Du J."/>
            <person name="Tian Z."/>
            <person name="Zhu L."/>
            <person name="Gill N."/>
            <person name="Joshi T."/>
            <person name="Libault M."/>
            <person name="Sethuraman A."/>
            <person name="Zhang X.-C."/>
            <person name="Shinozaki K."/>
            <person name="Nguyen H.T."/>
            <person name="Wing R.A."/>
            <person name="Cregan P."/>
            <person name="Specht J."/>
            <person name="Grimwood J."/>
            <person name="Rokhsar D."/>
            <person name="Stacey G."/>
            <person name="Shoemaker R.C."/>
            <person name="Jackson S.A."/>
        </authorList>
    </citation>
    <scope>NUCLEOTIDE SEQUENCE</scope>
    <source>
        <strain evidence="2">cv. Williams 82</strain>
        <tissue evidence="1">Callus</tissue>
    </source>
</reference>
<dbReference type="InParanoid" id="A0A0R0KSY2"/>
<dbReference type="EnsemblPlants" id="KRH67012">
    <property type="protein sequence ID" value="KRH67012"/>
    <property type="gene ID" value="GLYMA_03G141400"/>
</dbReference>
<evidence type="ECO:0000313" key="2">
    <source>
        <dbReference type="EnsemblPlants" id="KRH67012"/>
    </source>
</evidence>
<protein>
    <submittedName>
        <fullName evidence="1 2">Uncharacterized protein</fullName>
    </submittedName>
</protein>
<dbReference type="EMBL" id="CM000836">
    <property type="protein sequence ID" value="KRH67012.1"/>
    <property type="molecule type" value="Genomic_DNA"/>
</dbReference>
<proteinExistence type="predicted"/>
<keyword evidence="3" id="KW-1185">Reference proteome</keyword>
<accession>A0A0R0KSY2</accession>
<gene>
    <name evidence="1" type="ORF">GLYMA_03G141400</name>
</gene>
<dbReference type="Gramene" id="KRH67012">
    <property type="protein sequence ID" value="KRH67012"/>
    <property type="gene ID" value="GLYMA_03G141400"/>
</dbReference>
<reference evidence="2" key="2">
    <citation type="submission" date="2018-02" db="UniProtKB">
        <authorList>
            <consortium name="EnsemblPlants"/>
        </authorList>
    </citation>
    <scope>IDENTIFICATION</scope>
    <source>
        <strain evidence="2">Williams 82</strain>
    </source>
</reference>
<name>A0A0R0KSY2_SOYBN</name>
<organism evidence="1">
    <name type="scientific">Glycine max</name>
    <name type="common">Soybean</name>
    <name type="synonym">Glycine hispida</name>
    <dbReference type="NCBI Taxonomy" id="3847"/>
    <lineage>
        <taxon>Eukaryota</taxon>
        <taxon>Viridiplantae</taxon>
        <taxon>Streptophyta</taxon>
        <taxon>Embryophyta</taxon>
        <taxon>Tracheophyta</taxon>
        <taxon>Spermatophyta</taxon>
        <taxon>Magnoliopsida</taxon>
        <taxon>eudicotyledons</taxon>
        <taxon>Gunneridae</taxon>
        <taxon>Pentapetalae</taxon>
        <taxon>rosids</taxon>
        <taxon>fabids</taxon>
        <taxon>Fabales</taxon>
        <taxon>Fabaceae</taxon>
        <taxon>Papilionoideae</taxon>
        <taxon>50 kb inversion clade</taxon>
        <taxon>NPAAA clade</taxon>
        <taxon>indigoferoid/millettioid clade</taxon>
        <taxon>Phaseoleae</taxon>
        <taxon>Glycine</taxon>
        <taxon>Glycine subgen. Soja</taxon>
    </lineage>
</organism>
<reference evidence="1" key="3">
    <citation type="submission" date="2018-07" db="EMBL/GenBank/DDBJ databases">
        <title>WGS assembly of Glycine max.</title>
        <authorList>
            <person name="Schmutz J."/>
            <person name="Cannon S."/>
            <person name="Schlueter J."/>
            <person name="Ma J."/>
            <person name="Mitros T."/>
            <person name="Nelson W."/>
            <person name="Hyten D."/>
            <person name="Song Q."/>
            <person name="Thelen J."/>
            <person name="Cheng J."/>
            <person name="Xu D."/>
            <person name="Hellsten U."/>
            <person name="May G."/>
            <person name="Yu Y."/>
            <person name="Sakurai T."/>
            <person name="Umezawa T."/>
            <person name="Bhattacharyya M."/>
            <person name="Sandhu D."/>
            <person name="Valliyodan B."/>
            <person name="Lindquist E."/>
            <person name="Peto M."/>
            <person name="Grant D."/>
            <person name="Shu S."/>
            <person name="Goodstein D."/>
            <person name="Barry K."/>
            <person name="Futrell-Griggs M."/>
            <person name="Abernathy B."/>
            <person name="Du J."/>
            <person name="Tian Z."/>
            <person name="Zhu L."/>
            <person name="Gill N."/>
            <person name="Joshi T."/>
            <person name="Libault M."/>
            <person name="Sethuraman A."/>
            <person name="Zhang X."/>
            <person name="Shinozaki K."/>
            <person name="Nguyen H."/>
            <person name="Wing R."/>
            <person name="Cregan P."/>
            <person name="Specht J."/>
            <person name="Grimwood J."/>
            <person name="Rokhsar D."/>
            <person name="Stacey G."/>
            <person name="Shoemaker R."/>
            <person name="Jackson S."/>
        </authorList>
    </citation>
    <scope>NUCLEOTIDE SEQUENCE</scope>
    <source>
        <tissue evidence="1">Callus</tissue>
    </source>
</reference>